<name>A0A1X9LQJ1_9MICO</name>
<dbReference type="AlphaFoldDB" id="A0A1X9LQJ1"/>
<dbReference type="Gene3D" id="3.90.1150.200">
    <property type="match status" value="1"/>
</dbReference>
<dbReference type="Pfam" id="PF08818">
    <property type="entry name" value="DUF1801"/>
    <property type="match status" value="1"/>
</dbReference>
<evidence type="ECO:0000313" key="3">
    <source>
        <dbReference type="Proteomes" id="UP000192775"/>
    </source>
</evidence>
<dbReference type="InterPro" id="IPR014922">
    <property type="entry name" value="YdhG-like"/>
</dbReference>
<gene>
    <name evidence="2" type="ORF">B5808_16890</name>
</gene>
<organism evidence="2 3">
    <name type="scientific">Cnuibacter physcomitrellae</name>
    <dbReference type="NCBI Taxonomy" id="1619308"/>
    <lineage>
        <taxon>Bacteria</taxon>
        <taxon>Bacillati</taxon>
        <taxon>Actinomycetota</taxon>
        <taxon>Actinomycetes</taxon>
        <taxon>Micrococcales</taxon>
        <taxon>Microbacteriaceae</taxon>
        <taxon>Cnuibacter</taxon>
    </lineage>
</organism>
<evidence type="ECO:0000259" key="1">
    <source>
        <dbReference type="Pfam" id="PF08818"/>
    </source>
</evidence>
<protein>
    <recommendedName>
        <fullName evidence="1">YdhG-like domain-containing protein</fullName>
    </recommendedName>
</protein>
<proteinExistence type="predicted"/>
<dbReference type="Proteomes" id="UP000192775">
    <property type="component" value="Chromosome"/>
</dbReference>
<dbReference type="RefSeq" id="WP_085020850.1">
    <property type="nucleotide sequence ID" value="NZ_BMHD01000001.1"/>
</dbReference>
<dbReference type="KEGG" id="cphy:B5808_16890"/>
<dbReference type="STRING" id="1619308.B5808_16890"/>
<sequence>MTTETVDAYIDAAPPEVATVLRRLRETIHDALPEAGETVSYHMPTVTLSDGRRLTYYAGWKNHVALYAVYPLGGDLEEEVAPYRSGKDTLAFPLTKPVPYDLIARVLPRLVELHGARHP</sequence>
<keyword evidence="3" id="KW-1185">Reference proteome</keyword>
<feature type="domain" description="YdhG-like" evidence="1">
    <location>
        <begin position="20"/>
        <end position="107"/>
    </location>
</feature>
<accession>A0A1X9LQJ1</accession>
<evidence type="ECO:0000313" key="2">
    <source>
        <dbReference type="EMBL" id="ARJ06712.1"/>
    </source>
</evidence>
<reference evidence="2 3" key="1">
    <citation type="submission" date="2017-04" db="EMBL/GenBank/DDBJ databases">
        <authorList>
            <person name="Afonso C.L."/>
            <person name="Miller P.J."/>
            <person name="Scott M.A."/>
            <person name="Spackman E."/>
            <person name="Goraichik I."/>
            <person name="Dimitrov K.M."/>
            <person name="Suarez D.L."/>
            <person name="Swayne D.E."/>
        </authorList>
    </citation>
    <scope>NUCLEOTIDE SEQUENCE [LARGE SCALE GENOMIC DNA]</scope>
    <source>
        <strain evidence="3">XA(T)</strain>
    </source>
</reference>
<dbReference type="EMBL" id="CP020715">
    <property type="protein sequence ID" value="ARJ06712.1"/>
    <property type="molecule type" value="Genomic_DNA"/>
</dbReference>
<dbReference type="SUPFAM" id="SSF159888">
    <property type="entry name" value="YdhG-like"/>
    <property type="match status" value="1"/>
</dbReference>